<keyword evidence="9" id="KW-0560">Oxidoreductase</keyword>
<dbReference type="GeneTree" id="ENSGT00940000160856"/>
<comment type="catalytic activity">
    <reaction evidence="17">
        <text>17beta-estradiol + NADP(+) = estrone + NADPH + H(+)</text>
        <dbReference type="Rhea" id="RHEA:24616"/>
        <dbReference type="ChEBI" id="CHEBI:15378"/>
        <dbReference type="ChEBI" id="CHEBI:16469"/>
        <dbReference type="ChEBI" id="CHEBI:17263"/>
        <dbReference type="ChEBI" id="CHEBI:57783"/>
        <dbReference type="ChEBI" id="CHEBI:58349"/>
        <dbReference type="EC" id="1.1.1.62"/>
    </reaction>
</comment>
<name>A0A8C6X5I2_NAJNA</name>
<dbReference type="Gene3D" id="3.40.50.720">
    <property type="entry name" value="NAD(P)-binding Rossmann-like Domain"/>
    <property type="match status" value="2"/>
</dbReference>
<keyword evidence="19" id="KW-1185">Reference proteome</keyword>
<evidence type="ECO:0000256" key="3">
    <source>
        <dbReference type="ARBA" id="ARBA00022516"/>
    </source>
</evidence>
<dbReference type="Proteomes" id="UP000694559">
    <property type="component" value="Unplaced"/>
</dbReference>
<dbReference type="PANTHER" id="PTHR24322">
    <property type="entry name" value="PKSB"/>
    <property type="match status" value="1"/>
</dbReference>
<dbReference type="GO" id="GO:0016229">
    <property type="term" value="F:steroid dehydrogenase activity"/>
    <property type="evidence" value="ECO:0007669"/>
    <property type="project" value="TreeGrafter"/>
</dbReference>
<evidence type="ECO:0000256" key="16">
    <source>
        <dbReference type="ARBA" id="ARBA00048022"/>
    </source>
</evidence>
<evidence type="ECO:0000256" key="6">
    <source>
        <dbReference type="ARBA" id="ARBA00022824"/>
    </source>
</evidence>
<reference evidence="18" key="1">
    <citation type="submission" date="2025-08" db="UniProtKB">
        <authorList>
            <consortium name="Ensembl"/>
        </authorList>
    </citation>
    <scope>IDENTIFICATION</scope>
</reference>
<evidence type="ECO:0000256" key="17">
    <source>
        <dbReference type="ARBA" id="ARBA00048906"/>
    </source>
</evidence>
<organism evidence="18 19">
    <name type="scientific">Naja naja</name>
    <name type="common">Indian cobra</name>
    <dbReference type="NCBI Taxonomy" id="35670"/>
    <lineage>
        <taxon>Eukaryota</taxon>
        <taxon>Metazoa</taxon>
        <taxon>Chordata</taxon>
        <taxon>Craniata</taxon>
        <taxon>Vertebrata</taxon>
        <taxon>Euteleostomi</taxon>
        <taxon>Lepidosauria</taxon>
        <taxon>Squamata</taxon>
        <taxon>Bifurcata</taxon>
        <taxon>Unidentata</taxon>
        <taxon>Episquamata</taxon>
        <taxon>Toxicofera</taxon>
        <taxon>Serpentes</taxon>
        <taxon>Colubroidea</taxon>
        <taxon>Elapidae</taxon>
        <taxon>Elapinae</taxon>
        <taxon>Naja</taxon>
    </lineage>
</organism>
<evidence type="ECO:0000256" key="13">
    <source>
        <dbReference type="ARBA" id="ARBA00039801"/>
    </source>
</evidence>
<comment type="subcellular location">
    <subcellularLocation>
        <location evidence="1">Endoplasmic reticulum</location>
    </subcellularLocation>
    <subcellularLocation>
        <location evidence="2">Lipid droplet</location>
    </subcellularLocation>
</comment>
<accession>A0A8C6X5I2</accession>
<evidence type="ECO:0000256" key="8">
    <source>
        <dbReference type="ARBA" id="ARBA00022955"/>
    </source>
</evidence>
<dbReference type="PRINTS" id="PR00081">
    <property type="entry name" value="GDHRDH"/>
</dbReference>
<keyword evidence="7" id="KW-0521">NADP</keyword>
<keyword evidence="3" id="KW-0444">Lipid biosynthesis</keyword>
<protein>
    <recommendedName>
        <fullName evidence="13">Estradiol 17-beta-dehydrogenase 11</fullName>
        <ecNumber evidence="11">1.1.1.62</ecNumber>
    </recommendedName>
    <alternativeName>
        <fullName evidence="14">17-beta-hydroxysteroid dehydrogenase 11</fullName>
    </alternativeName>
    <alternativeName>
        <fullName evidence="15">Dehydrogenase/reductase SDR family member 8</fullName>
    </alternativeName>
</protein>
<keyword evidence="5" id="KW-0732">Signal</keyword>
<dbReference type="AlphaFoldDB" id="A0A8C6X5I2"/>
<dbReference type="Ensembl" id="ENSNNAT00000009742.1">
    <property type="protein sequence ID" value="ENSNNAP00000009289.1"/>
    <property type="gene ID" value="ENSNNAG00000006204.1"/>
</dbReference>
<dbReference type="SUPFAM" id="SSF51735">
    <property type="entry name" value="NAD(P)-binding Rossmann-fold domains"/>
    <property type="match status" value="1"/>
</dbReference>
<keyword evidence="6" id="KW-0256">Endoplasmic reticulum</keyword>
<dbReference type="PANTHER" id="PTHR24322:SF489">
    <property type="entry name" value="ESTRADIOL 17-BETA-DEHYDROGENASE 11"/>
    <property type="match status" value="1"/>
</dbReference>
<dbReference type="EC" id="1.1.1.62" evidence="11"/>
<comment type="catalytic activity">
    <reaction evidence="16">
        <text>17beta-estradiol + NAD(+) = estrone + NADH + H(+)</text>
        <dbReference type="Rhea" id="RHEA:24612"/>
        <dbReference type="ChEBI" id="CHEBI:15378"/>
        <dbReference type="ChEBI" id="CHEBI:16469"/>
        <dbReference type="ChEBI" id="CHEBI:17263"/>
        <dbReference type="ChEBI" id="CHEBI:57540"/>
        <dbReference type="ChEBI" id="CHEBI:57945"/>
        <dbReference type="EC" id="1.1.1.62"/>
    </reaction>
</comment>
<evidence type="ECO:0000256" key="15">
    <source>
        <dbReference type="ARBA" id="ARBA00042911"/>
    </source>
</evidence>
<evidence type="ECO:0000313" key="18">
    <source>
        <dbReference type="Ensembl" id="ENSNNAP00000009289.1"/>
    </source>
</evidence>
<dbReference type="GO" id="GO:0005811">
    <property type="term" value="C:lipid droplet"/>
    <property type="evidence" value="ECO:0007669"/>
    <property type="project" value="TreeGrafter"/>
</dbReference>
<evidence type="ECO:0000256" key="11">
    <source>
        <dbReference type="ARBA" id="ARBA00024072"/>
    </source>
</evidence>
<evidence type="ECO:0000256" key="1">
    <source>
        <dbReference type="ARBA" id="ARBA00004240"/>
    </source>
</evidence>
<evidence type="ECO:0000256" key="4">
    <source>
        <dbReference type="ARBA" id="ARBA00022677"/>
    </source>
</evidence>
<dbReference type="InterPro" id="IPR002347">
    <property type="entry name" value="SDR_fam"/>
</dbReference>
<gene>
    <name evidence="18" type="primary">HSD17B11</name>
</gene>
<keyword evidence="10" id="KW-0443">Lipid metabolism</keyword>
<dbReference type="InterPro" id="IPR036291">
    <property type="entry name" value="NAD(P)-bd_dom_sf"/>
</dbReference>
<evidence type="ECO:0000256" key="7">
    <source>
        <dbReference type="ARBA" id="ARBA00022857"/>
    </source>
</evidence>
<evidence type="ECO:0000256" key="10">
    <source>
        <dbReference type="ARBA" id="ARBA00023098"/>
    </source>
</evidence>
<sequence length="239" mass="26854">MHPILDFLWFAVFATYCYIEALVKCFIPVKRKSVAGEIVLVTGAARGIGRLIAFEFAKQRSRLVLWDINKVRNSRSTFHPGQANTKIYDINILAHFWTIKAFLPAMMKNNHGHIVSIVSAGGFVSVPFLVPYCSSKFAALGLHKGFTKELSVLGKDGIKTTCLCPYFVSTGLIENPQSRIIPVLKPEAVAKRLMDGILCNQKQIIMPSPVRCSLWWKCMYCRVLKAHQKKTSSDIKVLH</sequence>
<keyword evidence="4" id="KW-0551">Lipid droplet</keyword>
<dbReference type="OrthoDB" id="10253736at2759"/>
<evidence type="ECO:0000313" key="19">
    <source>
        <dbReference type="Proteomes" id="UP000694559"/>
    </source>
</evidence>
<comment type="similarity">
    <text evidence="12">Belongs to the short-chain dehydrogenases/reductases (SDR) family. 17-beta-HSD 3 subfamily.</text>
</comment>
<evidence type="ECO:0000256" key="2">
    <source>
        <dbReference type="ARBA" id="ARBA00004502"/>
    </source>
</evidence>
<evidence type="ECO:0000256" key="5">
    <source>
        <dbReference type="ARBA" id="ARBA00022729"/>
    </source>
</evidence>
<dbReference type="GO" id="GO:0016616">
    <property type="term" value="F:oxidoreductase activity, acting on the CH-OH group of donors, NAD or NADP as acceptor"/>
    <property type="evidence" value="ECO:0007669"/>
    <property type="project" value="TreeGrafter"/>
</dbReference>
<evidence type="ECO:0000256" key="9">
    <source>
        <dbReference type="ARBA" id="ARBA00023002"/>
    </source>
</evidence>
<reference evidence="18" key="2">
    <citation type="submission" date="2025-09" db="UniProtKB">
        <authorList>
            <consortium name="Ensembl"/>
        </authorList>
    </citation>
    <scope>IDENTIFICATION</scope>
</reference>
<dbReference type="Pfam" id="PF00106">
    <property type="entry name" value="adh_short"/>
    <property type="match status" value="1"/>
</dbReference>
<evidence type="ECO:0000256" key="14">
    <source>
        <dbReference type="ARBA" id="ARBA00042233"/>
    </source>
</evidence>
<proteinExistence type="inferred from homology"/>
<evidence type="ECO:0000256" key="12">
    <source>
        <dbReference type="ARBA" id="ARBA00038261"/>
    </source>
</evidence>
<keyword evidence="8" id="KW-0752">Steroid biosynthesis</keyword>